<evidence type="ECO:0000256" key="1">
    <source>
        <dbReference type="SAM" id="Coils"/>
    </source>
</evidence>
<organism evidence="2 3">
    <name type="scientific">Ferrigenium kumadai</name>
    <dbReference type="NCBI Taxonomy" id="1682490"/>
    <lineage>
        <taxon>Bacteria</taxon>
        <taxon>Pseudomonadati</taxon>
        <taxon>Pseudomonadota</taxon>
        <taxon>Betaproteobacteria</taxon>
        <taxon>Nitrosomonadales</taxon>
        <taxon>Gallionellaceae</taxon>
        <taxon>Ferrigenium</taxon>
    </lineage>
</organism>
<evidence type="ECO:0000313" key="2">
    <source>
        <dbReference type="EMBL" id="BBI98654.1"/>
    </source>
</evidence>
<dbReference type="EMBL" id="AP019536">
    <property type="protein sequence ID" value="BBI98654.1"/>
    <property type="molecule type" value="Genomic_DNA"/>
</dbReference>
<accession>A0AAN1SZK0</accession>
<feature type="coiled-coil region" evidence="1">
    <location>
        <begin position="48"/>
        <end position="108"/>
    </location>
</feature>
<reference evidence="2 3" key="1">
    <citation type="submission" date="2019-03" db="EMBL/GenBank/DDBJ databases">
        <title>Complete genome sequence of Ferrigenium kumadai strain An22, a microaerophilic iron-oxidizing bacterium isolated from a paddy field soil.</title>
        <authorList>
            <person name="Watanabe T."/>
            <person name="Asakawa S."/>
        </authorList>
    </citation>
    <scope>NUCLEOTIDE SEQUENCE [LARGE SCALE GENOMIC DNA]</scope>
    <source>
        <strain evidence="2 3">An22</strain>
    </source>
</reference>
<dbReference type="RefSeq" id="WP_246487437.1">
    <property type="nucleotide sequence ID" value="NZ_AP019536.1"/>
</dbReference>
<dbReference type="Proteomes" id="UP001319121">
    <property type="component" value="Chromosome"/>
</dbReference>
<dbReference type="AlphaFoldDB" id="A0AAN1SZK0"/>
<evidence type="ECO:0000313" key="3">
    <source>
        <dbReference type="Proteomes" id="UP001319121"/>
    </source>
</evidence>
<evidence type="ECO:0008006" key="4">
    <source>
        <dbReference type="Google" id="ProtNLM"/>
    </source>
</evidence>
<keyword evidence="1" id="KW-0175">Coiled coil</keyword>
<proteinExistence type="predicted"/>
<dbReference type="KEGG" id="fku:FGKAn22_03470"/>
<sequence>MMRRYWGLASGKIDEMSLRERALIFAAAAFVAISTINAVLLDPLLAKQKVLSSQIVQQQEKRKELQAQVQALAQAKRDDEHSPLRLRLEQLKQQLQEQDGYLQGLQDRLVEPGKMAGLLEQVLNKNGRLELVSLNTLPAGLLIEKPLPDGTPAQPAAKDLPGGEKQIFKHGVKITVRGSYPDLLQYLSALEKMPVQMLWGEANLSVDQYPTATLTLTLYTLSLDKTWLTV</sequence>
<protein>
    <recommendedName>
        <fullName evidence="4">Agglutinin biogenesis protein</fullName>
    </recommendedName>
</protein>
<gene>
    <name evidence="2" type="ORF">FGKAn22_03470</name>
</gene>
<name>A0AAN1SZK0_9PROT</name>
<keyword evidence="3" id="KW-1185">Reference proteome</keyword>